<keyword evidence="2" id="KW-1185">Reference proteome</keyword>
<evidence type="ECO:0000313" key="2">
    <source>
        <dbReference type="Proteomes" id="UP000186058"/>
    </source>
</evidence>
<sequence length="119" mass="14024">MKTPELYELEYLFECEAELSDDDVPWQYTSISFQIVRNHIKAVFEFEEASRSGQLRIYLNTEEINNYCLENISTIQIKREDNYECLILEFDEENFVLPLALQTKLSIKTSWGASLGLKR</sequence>
<comment type="caution">
    <text evidence="1">The sequence shown here is derived from an EMBL/GenBank/DDBJ whole genome shotgun (WGS) entry which is preliminary data.</text>
</comment>
<protein>
    <submittedName>
        <fullName evidence="1">Uncharacterized protein</fullName>
    </submittedName>
</protein>
<accession>A0ABX3EM84</accession>
<gene>
    <name evidence="1" type="ORF">A3844_14740</name>
</gene>
<dbReference type="Proteomes" id="UP000186058">
    <property type="component" value="Unassembled WGS sequence"/>
</dbReference>
<dbReference type="RefSeq" id="WP_074107797.1">
    <property type="nucleotide sequence ID" value="NZ_LVWI01000041.1"/>
</dbReference>
<evidence type="ECO:0000313" key="1">
    <source>
        <dbReference type="EMBL" id="OKP86009.1"/>
    </source>
</evidence>
<name>A0ABX3EM84_9BACL</name>
<dbReference type="EMBL" id="LVWI01000041">
    <property type="protein sequence ID" value="OKP86009.1"/>
    <property type="molecule type" value="Genomic_DNA"/>
</dbReference>
<reference evidence="1 2" key="1">
    <citation type="submission" date="2016-03" db="EMBL/GenBank/DDBJ databases">
        <authorList>
            <person name="Sant'Anna F.H."/>
            <person name="Ambrosini A."/>
            <person name="Souza R."/>
            <person name="Bach E."/>
            <person name="Fernandes G."/>
            <person name="Balsanelli E."/>
            <person name="Baura V.A."/>
            <person name="Souza E.M."/>
            <person name="Passaglia L."/>
        </authorList>
    </citation>
    <scope>NUCLEOTIDE SEQUENCE [LARGE SCALE GENOMIC DNA]</scope>
    <source>
        <strain evidence="1 2">P26E</strain>
    </source>
</reference>
<organism evidence="1 2">
    <name type="scientific">Paenibacillus helianthi</name>
    <dbReference type="NCBI Taxonomy" id="1349432"/>
    <lineage>
        <taxon>Bacteria</taxon>
        <taxon>Bacillati</taxon>
        <taxon>Bacillota</taxon>
        <taxon>Bacilli</taxon>
        <taxon>Bacillales</taxon>
        <taxon>Paenibacillaceae</taxon>
        <taxon>Paenibacillus</taxon>
    </lineage>
</organism>
<proteinExistence type="predicted"/>